<proteinExistence type="inferred from homology"/>
<evidence type="ECO:0000313" key="9">
    <source>
        <dbReference type="Proteomes" id="UP000238479"/>
    </source>
</evidence>
<dbReference type="PANTHER" id="PTHR48016:SF29">
    <property type="entry name" value="MITOGEN-ACTIVATED PROTEIN KINASE KINASE KINASE 1-RELATED"/>
    <property type="match status" value="1"/>
</dbReference>
<dbReference type="InterPro" id="IPR050538">
    <property type="entry name" value="MAP_kinase_kinase_kinase"/>
</dbReference>
<keyword evidence="9" id="KW-1185">Reference proteome</keyword>
<keyword evidence="3 8" id="KW-0808">Transferase</keyword>
<dbReference type="Gramene" id="PRQ55569">
    <property type="protein sequence ID" value="PRQ55569"/>
    <property type="gene ID" value="RchiOBHm_Chr1g0326041"/>
</dbReference>
<evidence type="ECO:0000256" key="4">
    <source>
        <dbReference type="ARBA" id="ARBA00022741"/>
    </source>
</evidence>
<evidence type="ECO:0000256" key="5">
    <source>
        <dbReference type="ARBA" id="ARBA00022777"/>
    </source>
</evidence>
<dbReference type="SUPFAM" id="SSF56112">
    <property type="entry name" value="Protein kinase-like (PK-like)"/>
    <property type="match status" value="1"/>
</dbReference>
<dbReference type="Proteomes" id="UP000238479">
    <property type="component" value="Chromosome 1"/>
</dbReference>
<evidence type="ECO:0000256" key="1">
    <source>
        <dbReference type="ARBA" id="ARBA00006529"/>
    </source>
</evidence>
<comment type="caution">
    <text evidence="8">The sequence shown here is derived from an EMBL/GenBank/DDBJ whole genome shotgun (WGS) entry which is preliminary data.</text>
</comment>
<keyword evidence="5 8" id="KW-0418">Kinase</keyword>
<dbReference type="PROSITE" id="PS50011">
    <property type="entry name" value="PROTEIN_KINASE_DOM"/>
    <property type="match status" value="1"/>
</dbReference>
<dbReference type="Gene3D" id="1.10.510.10">
    <property type="entry name" value="Transferase(Phosphotransferase) domain 1"/>
    <property type="match status" value="1"/>
</dbReference>
<name>A0A2P6SA75_ROSCH</name>
<gene>
    <name evidence="8" type="ORF">RchiOBHm_Chr1g0326041</name>
</gene>
<dbReference type="STRING" id="74649.A0A2P6SA75"/>
<dbReference type="PANTHER" id="PTHR48016">
    <property type="entry name" value="MAP KINASE KINASE KINASE SSK2-RELATED-RELATED"/>
    <property type="match status" value="1"/>
</dbReference>
<dbReference type="EMBL" id="PDCK01000039">
    <property type="protein sequence ID" value="PRQ55569.1"/>
    <property type="molecule type" value="Genomic_DNA"/>
</dbReference>
<keyword evidence="4" id="KW-0547">Nucleotide-binding</keyword>
<evidence type="ECO:0000259" key="7">
    <source>
        <dbReference type="PROSITE" id="PS50011"/>
    </source>
</evidence>
<protein>
    <submittedName>
        <fullName evidence="8">Putative mitogen-activated protein kinase kinase kinase STE-STE11 family</fullName>
        <ecNumber evidence="8">2.7.11.25</ecNumber>
    </submittedName>
</protein>
<dbReference type="InterPro" id="IPR011009">
    <property type="entry name" value="Kinase-like_dom_sf"/>
</dbReference>
<dbReference type="GO" id="GO:0005524">
    <property type="term" value="F:ATP binding"/>
    <property type="evidence" value="ECO:0007669"/>
    <property type="project" value="UniProtKB-KW"/>
</dbReference>
<evidence type="ECO:0000256" key="6">
    <source>
        <dbReference type="ARBA" id="ARBA00022840"/>
    </source>
</evidence>
<dbReference type="Pfam" id="PF00069">
    <property type="entry name" value="Pkinase"/>
    <property type="match status" value="1"/>
</dbReference>
<comment type="similarity">
    <text evidence="1">Belongs to the protein kinase superfamily. STE Ser/Thr protein kinase family. MAP kinase kinase kinase subfamily.</text>
</comment>
<evidence type="ECO:0000256" key="3">
    <source>
        <dbReference type="ARBA" id="ARBA00022679"/>
    </source>
</evidence>
<feature type="domain" description="Protein kinase" evidence="7">
    <location>
        <begin position="1"/>
        <end position="102"/>
    </location>
</feature>
<reference evidence="8 9" key="1">
    <citation type="journal article" date="2018" name="Nat. Genet.">
        <title>The Rosa genome provides new insights in the design of modern roses.</title>
        <authorList>
            <person name="Bendahmane M."/>
        </authorList>
    </citation>
    <scope>NUCLEOTIDE SEQUENCE [LARGE SCALE GENOMIC DNA]</scope>
    <source>
        <strain evidence="9">cv. Old Blush</strain>
    </source>
</reference>
<dbReference type="EC" id="2.7.11.25" evidence="8"/>
<keyword evidence="2" id="KW-0723">Serine/threonine-protein kinase</keyword>
<organism evidence="8 9">
    <name type="scientific">Rosa chinensis</name>
    <name type="common">China rose</name>
    <dbReference type="NCBI Taxonomy" id="74649"/>
    <lineage>
        <taxon>Eukaryota</taxon>
        <taxon>Viridiplantae</taxon>
        <taxon>Streptophyta</taxon>
        <taxon>Embryophyta</taxon>
        <taxon>Tracheophyta</taxon>
        <taxon>Spermatophyta</taxon>
        <taxon>Magnoliopsida</taxon>
        <taxon>eudicotyledons</taxon>
        <taxon>Gunneridae</taxon>
        <taxon>Pentapetalae</taxon>
        <taxon>rosids</taxon>
        <taxon>fabids</taxon>
        <taxon>Rosales</taxon>
        <taxon>Rosaceae</taxon>
        <taxon>Rosoideae</taxon>
        <taxon>Rosoideae incertae sedis</taxon>
        <taxon>Rosa</taxon>
    </lineage>
</organism>
<evidence type="ECO:0000256" key="2">
    <source>
        <dbReference type="ARBA" id="ARBA00022527"/>
    </source>
</evidence>
<dbReference type="AlphaFoldDB" id="A0A2P6SA75"/>
<dbReference type="GO" id="GO:0005737">
    <property type="term" value="C:cytoplasm"/>
    <property type="evidence" value="ECO:0007669"/>
    <property type="project" value="TreeGrafter"/>
</dbReference>
<dbReference type="GO" id="GO:0004709">
    <property type="term" value="F:MAP kinase kinase kinase activity"/>
    <property type="evidence" value="ECO:0007669"/>
    <property type="project" value="UniProtKB-EC"/>
</dbReference>
<keyword evidence="6" id="KW-0067">ATP-binding</keyword>
<evidence type="ECO:0000313" key="8">
    <source>
        <dbReference type="EMBL" id="PRQ55569.1"/>
    </source>
</evidence>
<sequence length="102" mass="11876">MDIGKQLLGRWEVSLLDQGSQGKQSFLQLKQDETKLYILLELVTKGSLESLYLKYLLRNSQVSVFTRQILSGLKYLHDRNVLHRAFRSRLVIRLVDIILCIT</sequence>
<dbReference type="InterPro" id="IPR000719">
    <property type="entry name" value="Prot_kinase_dom"/>
</dbReference>
<accession>A0A2P6SA75</accession>